<organism evidence="3 4">
    <name type="scientific">Brassica cretica</name>
    <name type="common">Mustard</name>
    <dbReference type="NCBI Taxonomy" id="69181"/>
    <lineage>
        <taxon>Eukaryota</taxon>
        <taxon>Viridiplantae</taxon>
        <taxon>Streptophyta</taxon>
        <taxon>Embryophyta</taxon>
        <taxon>Tracheophyta</taxon>
        <taxon>Spermatophyta</taxon>
        <taxon>Magnoliopsida</taxon>
        <taxon>eudicotyledons</taxon>
        <taxon>Gunneridae</taxon>
        <taxon>Pentapetalae</taxon>
        <taxon>rosids</taxon>
        <taxon>malvids</taxon>
        <taxon>Brassicales</taxon>
        <taxon>Brassicaceae</taxon>
        <taxon>Brassiceae</taxon>
        <taxon>Brassica</taxon>
    </lineage>
</organism>
<dbReference type="Proteomes" id="UP000712281">
    <property type="component" value="Unassembled WGS sequence"/>
</dbReference>
<evidence type="ECO:0000256" key="1">
    <source>
        <dbReference type="SAM" id="Phobius"/>
    </source>
</evidence>
<dbReference type="Pfam" id="PF13456">
    <property type="entry name" value="RVT_3"/>
    <property type="match status" value="1"/>
</dbReference>
<feature type="domain" description="RNase H type-1" evidence="2">
    <location>
        <begin position="3"/>
        <end position="108"/>
    </location>
</feature>
<comment type="caution">
    <text evidence="3">The sequence shown here is derived from an EMBL/GenBank/DDBJ whole genome shotgun (WGS) entry which is preliminary data.</text>
</comment>
<protein>
    <recommendedName>
        <fullName evidence="2">RNase H type-1 domain-containing protein</fullName>
    </recommendedName>
</protein>
<dbReference type="InterPro" id="IPR002156">
    <property type="entry name" value="RNaseH_domain"/>
</dbReference>
<keyword evidence="1" id="KW-0472">Membrane</keyword>
<evidence type="ECO:0000313" key="4">
    <source>
        <dbReference type="Proteomes" id="UP000712281"/>
    </source>
</evidence>
<reference evidence="3" key="1">
    <citation type="submission" date="2019-12" db="EMBL/GenBank/DDBJ databases">
        <title>Genome sequencing and annotation of Brassica cretica.</title>
        <authorList>
            <person name="Studholme D.J."/>
            <person name="Sarris P.F."/>
        </authorList>
    </citation>
    <scope>NUCLEOTIDE SEQUENCE</scope>
    <source>
        <strain evidence="3">PFS-001/15</strain>
        <tissue evidence="3">Leaf</tissue>
    </source>
</reference>
<gene>
    <name evidence="3" type="ORF">F2Q68_00034285</name>
</gene>
<evidence type="ECO:0000313" key="3">
    <source>
        <dbReference type="EMBL" id="KAF2552430.1"/>
    </source>
</evidence>
<dbReference type="GO" id="GO:0004523">
    <property type="term" value="F:RNA-DNA hybrid ribonuclease activity"/>
    <property type="evidence" value="ECO:0007669"/>
    <property type="project" value="InterPro"/>
</dbReference>
<feature type="transmembrane region" description="Helical" evidence="1">
    <location>
        <begin position="119"/>
        <end position="139"/>
    </location>
</feature>
<dbReference type="EMBL" id="QGKW02001988">
    <property type="protein sequence ID" value="KAF2552430.1"/>
    <property type="molecule type" value="Genomic_DNA"/>
</dbReference>
<dbReference type="AlphaFoldDB" id="A0A8S9H5Q1"/>
<sequence length="258" mass="30046">MLNGSWTVSDRFSGCRWIWMDSGENTQLMGTRNFTRCESALNSEVEALRWATENMLQHSPCQSFGTDCKELIATIKEPHEWPSFATELEKIETLQICFPDFKITYVPRIFDGDVALTRLYYPSCLCFPSLLHLLIYFLLGKKQTRRGRYALIRWRSEICTLSKHIPAGRQFSFMNHGGEDMNRMNGTETVKMILKEEALPFYRRRIDIVSSHRCTDYGRRIVSMGILEAPLAVKSPRILQQARNPRKECRLHSFYWAG</sequence>
<dbReference type="GO" id="GO:0003676">
    <property type="term" value="F:nucleic acid binding"/>
    <property type="evidence" value="ECO:0007669"/>
    <property type="project" value="InterPro"/>
</dbReference>
<evidence type="ECO:0000259" key="2">
    <source>
        <dbReference type="Pfam" id="PF13456"/>
    </source>
</evidence>
<proteinExistence type="predicted"/>
<name>A0A8S9H5Q1_BRACR</name>
<keyword evidence="1" id="KW-0812">Transmembrane</keyword>
<keyword evidence="1" id="KW-1133">Transmembrane helix</keyword>
<accession>A0A8S9H5Q1</accession>